<evidence type="ECO:0000256" key="2">
    <source>
        <dbReference type="ARBA" id="ARBA00022771"/>
    </source>
</evidence>
<evidence type="ECO:0000313" key="7">
    <source>
        <dbReference type="Proteomes" id="UP001303160"/>
    </source>
</evidence>
<accession>A0AAN6XNK8</accession>
<dbReference type="InterPro" id="IPR013087">
    <property type="entry name" value="Znf_C2H2_type"/>
</dbReference>
<feature type="non-terminal residue" evidence="6">
    <location>
        <position position="1"/>
    </location>
</feature>
<dbReference type="InterPro" id="IPR036236">
    <property type="entry name" value="Znf_C2H2_sf"/>
</dbReference>
<evidence type="ECO:0000256" key="4">
    <source>
        <dbReference type="PROSITE-ProRule" id="PRU00042"/>
    </source>
</evidence>
<proteinExistence type="predicted"/>
<evidence type="ECO:0000313" key="6">
    <source>
        <dbReference type="EMBL" id="KAK4203636.1"/>
    </source>
</evidence>
<organism evidence="6 7">
    <name type="scientific">Triangularia verruculosa</name>
    <dbReference type="NCBI Taxonomy" id="2587418"/>
    <lineage>
        <taxon>Eukaryota</taxon>
        <taxon>Fungi</taxon>
        <taxon>Dikarya</taxon>
        <taxon>Ascomycota</taxon>
        <taxon>Pezizomycotina</taxon>
        <taxon>Sordariomycetes</taxon>
        <taxon>Sordariomycetidae</taxon>
        <taxon>Sordariales</taxon>
        <taxon>Podosporaceae</taxon>
        <taxon>Triangularia</taxon>
    </lineage>
</organism>
<dbReference type="PROSITE" id="PS00028">
    <property type="entry name" value="ZINC_FINGER_C2H2_1"/>
    <property type="match status" value="1"/>
</dbReference>
<evidence type="ECO:0000256" key="3">
    <source>
        <dbReference type="ARBA" id="ARBA00022833"/>
    </source>
</evidence>
<dbReference type="PROSITE" id="PS50157">
    <property type="entry name" value="ZINC_FINGER_C2H2_2"/>
    <property type="match status" value="1"/>
</dbReference>
<dbReference type="Proteomes" id="UP001303160">
    <property type="component" value="Unassembled WGS sequence"/>
</dbReference>
<sequence length="97" mass="11669">QVTCDQCEETFSNQRNWDQHLLSEKHIRNGPYYDDVPKYKCACNFYQARRDNYLRHLQRCLFRIDFVYVCVCGEPTQDKAAHENHINLCGRRRRGRG</sequence>
<keyword evidence="7" id="KW-1185">Reference proteome</keyword>
<dbReference type="GO" id="GO:0008270">
    <property type="term" value="F:zinc ion binding"/>
    <property type="evidence" value="ECO:0007669"/>
    <property type="project" value="UniProtKB-KW"/>
</dbReference>
<reference evidence="6" key="2">
    <citation type="submission" date="2023-05" db="EMBL/GenBank/DDBJ databases">
        <authorList>
            <consortium name="Lawrence Berkeley National Laboratory"/>
            <person name="Steindorff A."/>
            <person name="Hensen N."/>
            <person name="Bonometti L."/>
            <person name="Westerberg I."/>
            <person name="Brannstrom I.O."/>
            <person name="Guillou S."/>
            <person name="Cros-Aarteil S."/>
            <person name="Calhoun S."/>
            <person name="Haridas S."/>
            <person name="Kuo A."/>
            <person name="Mondo S."/>
            <person name="Pangilinan J."/>
            <person name="Riley R."/>
            <person name="Labutti K."/>
            <person name="Andreopoulos B."/>
            <person name="Lipzen A."/>
            <person name="Chen C."/>
            <person name="Yanf M."/>
            <person name="Daum C."/>
            <person name="Ng V."/>
            <person name="Clum A."/>
            <person name="Ohm R."/>
            <person name="Martin F."/>
            <person name="Silar P."/>
            <person name="Natvig D."/>
            <person name="Lalanne C."/>
            <person name="Gautier V."/>
            <person name="Ament-Velasquez S.L."/>
            <person name="Kruys A."/>
            <person name="Hutchinson M.I."/>
            <person name="Powell A.J."/>
            <person name="Barry K."/>
            <person name="Miller A.N."/>
            <person name="Grigoriev I.V."/>
            <person name="Debuchy R."/>
            <person name="Gladieux P."/>
            <person name="Thoren M.H."/>
            <person name="Johannesson H."/>
        </authorList>
    </citation>
    <scope>NUCLEOTIDE SEQUENCE</scope>
    <source>
        <strain evidence="6">CBS 315.58</strain>
    </source>
</reference>
<keyword evidence="2 4" id="KW-0863">Zinc-finger</keyword>
<gene>
    <name evidence="6" type="ORF">QBC40DRAFT_316417</name>
</gene>
<keyword evidence="1" id="KW-0479">Metal-binding</keyword>
<comment type="caution">
    <text evidence="6">The sequence shown here is derived from an EMBL/GenBank/DDBJ whole genome shotgun (WGS) entry which is preliminary data.</text>
</comment>
<feature type="non-terminal residue" evidence="6">
    <location>
        <position position="97"/>
    </location>
</feature>
<dbReference type="AlphaFoldDB" id="A0AAN6XNK8"/>
<feature type="domain" description="C2H2-type" evidence="5">
    <location>
        <begin position="2"/>
        <end position="31"/>
    </location>
</feature>
<dbReference type="Pfam" id="PF12171">
    <property type="entry name" value="zf-C2H2_jaz"/>
    <property type="match status" value="1"/>
</dbReference>
<evidence type="ECO:0000259" key="5">
    <source>
        <dbReference type="PROSITE" id="PS50157"/>
    </source>
</evidence>
<dbReference type="InterPro" id="IPR022755">
    <property type="entry name" value="Znf_C2H2_jaz"/>
</dbReference>
<dbReference type="SUPFAM" id="SSF57667">
    <property type="entry name" value="beta-beta-alpha zinc fingers"/>
    <property type="match status" value="1"/>
</dbReference>
<evidence type="ECO:0000256" key="1">
    <source>
        <dbReference type="ARBA" id="ARBA00022723"/>
    </source>
</evidence>
<keyword evidence="3" id="KW-0862">Zinc</keyword>
<name>A0AAN6XNK8_9PEZI</name>
<dbReference type="EMBL" id="MU863888">
    <property type="protein sequence ID" value="KAK4203636.1"/>
    <property type="molecule type" value="Genomic_DNA"/>
</dbReference>
<protein>
    <recommendedName>
        <fullName evidence="5">C2H2-type domain-containing protein</fullName>
    </recommendedName>
</protein>
<reference evidence="6" key="1">
    <citation type="journal article" date="2023" name="Mol. Phylogenet. Evol.">
        <title>Genome-scale phylogeny and comparative genomics of the fungal order Sordariales.</title>
        <authorList>
            <person name="Hensen N."/>
            <person name="Bonometti L."/>
            <person name="Westerberg I."/>
            <person name="Brannstrom I.O."/>
            <person name="Guillou S."/>
            <person name="Cros-Aarteil S."/>
            <person name="Calhoun S."/>
            <person name="Haridas S."/>
            <person name="Kuo A."/>
            <person name="Mondo S."/>
            <person name="Pangilinan J."/>
            <person name="Riley R."/>
            <person name="LaButti K."/>
            <person name="Andreopoulos B."/>
            <person name="Lipzen A."/>
            <person name="Chen C."/>
            <person name="Yan M."/>
            <person name="Daum C."/>
            <person name="Ng V."/>
            <person name="Clum A."/>
            <person name="Steindorff A."/>
            <person name="Ohm R.A."/>
            <person name="Martin F."/>
            <person name="Silar P."/>
            <person name="Natvig D.O."/>
            <person name="Lalanne C."/>
            <person name="Gautier V."/>
            <person name="Ament-Velasquez S.L."/>
            <person name="Kruys A."/>
            <person name="Hutchinson M.I."/>
            <person name="Powell A.J."/>
            <person name="Barry K."/>
            <person name="Miller A.N."/>
            <person name="Grigoriev I.V."/>
            <person name="Debuchy R."/>
            <person name="Gladieux P."/>
            <person name="Hiltunen Thoren M."/>
            <person name="Johannesson H."/>
        </authorList>
    </citation>
    <scope>NUCLEOTIDE SEQUENCE</scope>
    <source>
        <strain evidence="6">CBS 315.58</strain>
    </source>
</reference>